<feature type="region of interest" description="Disordered" evidence="1">
    <location>
        <begin position="449"/>
        <end position="472"/>
    </location>
</feature>
<gene>
    <name evidence="2" type="ORF">OT_ostta01g06200</name>
</gene>
<dbReference type="InParanoid" id="A0A090M301"/>
<comment type="caution">
    <text evidence="2">The sequence shown here is derived from an EMBL/GenBank/DDBJ whole genome shotgun (WGS) entry which is preliminary data.</text>
</comment>
<name>A0A090M301_OSTTA</name>
<accession>A0A090M301</accession>
<feature type="compositionally biased region" description="Low complexity" evidence="1">
    <location>
        <begin position="1"/>
        <end position="14"/>
    </location>
</feature>
<feature type="region of interest" description="Disordered" evidence="1">
    <location>
        <begin position="1"/>
        <end position="60"/>
    </location>
</feature>
<dbReference type="Proteomes" id="UP000009170">
    <property type="component" value="Unassembled WGS sequence"/>
</dbReference>
<protein>
    <submittedName>
        <fullName evidence="2">Unnamed product</fullName>
    </submittedName>
</protein>
<dbReference type="OrthoDB" id="10423782at2759"/>
<dbReference type="EMBL" id="CAID01000001">
    <property type="protein sequence ID" value="CEF96907.1"/>
    <property type="molecule type" value="Genomic_DNA"/>
</dbReference>
<sequence length="802" mass="87646">MASRARATTATRATTRARRLSRVGTRASRVGRRASDDGARGGSGREWTDGVGGPTTGGHRGWSALETWRELGVVWNFITPSSPEGRTVIKRAHAAQGNKLRGISNWRKARWDEASAQAPIAWVDSHTPLPGCRGYRVCWASASAVRGGAKRAVVMFYCAATRKFYFEADVRAGGMGSSEMDAESHKTPEEILESQKRILTINQVFAGVYESMKGSEDATVVEYEAYEDTLLRQTAEAKQAAKGGGAGGDDDAQRAEHIFDAWAVGDGVTPMDLYFRAGLNFDFHGPAGTVMRSIVAAVAESRGMDVSDSSSWSKQKWEDAATELRITAASTHASLAVIGRGWKVCWTDQGDERGAPPVMLWAPEEGKYFSIGAIRRKGSCAGNSIDTVLRALVGVVNSVPPPKGLKEALKSDADFLHLADIASSGTKTAVSPQSDSYDDSEEGTVYVEVEDEDEDEDEDEEAEEIAVDSTADSVAQWKDVSRRAQTDYVPAMPDFRMDDTSSFPPGAEPIDDGYPSSLGEFTQTEAMYSRSAGYLSFVEDEFNDDDLKRELGIARDDMYRGPKDFPDLSKATPTETDGALVDLREVSPNGLPKPAESYHVLALDGVDFIVFKTNDGRLDLREVYSARRNSIGRFIEDAQRVNTAEFMSLPPAYYQEINWTEVRVSNEEDFDGADPIPSFNTTTEKTTKIYLVFARNAPSEEHMFDRALDFTKPVVEITAEGDMRAVAVGGATSSPDASLIIKNGELYCQDASDIPPWKDIIDSHGGNDDSPSAHKEFLTETDTDIETQAYAEEEDTPEIDQM</sequence>
<feature type="compositionally biased region" description="Basic and acidic residues" evidence="1">
    <location>
        <begin position="761"/>
        <end position="778"/>
    </location>
</feature>
<evidence type="ECO:0000313" key="3">
    <source>
        <dbReference type="Proteomes" id="UP000009170"/>
    </source>
</evidence>
<feature type="region of interest" description="Disordered" evidence="1">
    <location>
        <begin position="761"/>
        <end position="802"/>
    </location>
</feature>
<proteinExistence type="predicted"/>
<dbReference type="AlphaFoldDB" id="A0A090M301"/>
<reference evidence="3" key="1">
    <citation type="journal article" date="2006" name="Proc. Natl. Acad. Sci. U.S.A.">
        <title>Genome analysis of the smallest free-living eukaryote Ostreococcus tauri unveils many unique features.</title>
        <authorList>
            <person name="Derelle E."/>
            <person name="Ferraz C."/>
            <person name="Rombauts S."/>
            <person name="Rouze P."/>
            <person name="Worden A.Z."/>
            <person name="Robbens S."/>
            <person name="Partensky F."/>
            <person name="Degroeve S."/>
            <person name="Echeynie S."/>
            <person name="Cooke R."/>
            <person name="Saeys Y."/>
            <person name="Wuyts J."/>
            <person name="Jabbari K."/>
            <person name="Bowler C."/>
            <person name="Panaud O."/>
            <person name="Piegu B."/>
            <person name="Ball S.G."/>
            <person name="Ral J.-P."/>
            <person name="Bouget F.-Y."/>
            <person name="Piganeau G."/>
            <person name="De Baets B."/>
            <person name="Picard A."/>
            <person name="Delseny M."/>
            <person name="Demaille J."/>
            <person name="Van de Peer Y."/>
            <person name="Moreau H."/>
        </authorList>
    </citation>
    <scope>NUCLEOTIDE SEQUENCE [LARGE SCALE GENOMIC DNA]</scope>
    <source>
        <strain evidence="3">OTTH 0595 / CCAP 157/2 / RCC745</strain>
    </source>
</reference>
<feature type="compositionally biased region" description="Acidic residues" evidence="1">
    <location>
        <begin position="449"/>
        <end position="466"/>
    </location>
</feature>
<dbReference type="KEGG" id="ota:OT_ostta01g06200"/>
<evidence type="ECO:0000256" key="1">
    <source>
        <dbReference type="SAM" id="MobiDB-lite"/>
    </source>
</evidence>
<dbReference type="RefSeq" id="XP_022838371.1">
    <property type="nucleotide sequence ID" value="XM_022985501.1"/>
</dbReference>
<feature type="compositionally biased region" description="Gly residues" evidence="1">
    <location>
        <begin position="40"/>
        <end position="60"/>
    </location>
</feature>
<reference evidence="2 3" key="2">
    <citation type="journal article" date="2014" name="BMC Genomics">
        <title>An improved genome of the model marine alga Ostreococcus tauri unfolds by assessing Illumina de novo assemblies.</title>
        <authorList>
            <person name="Blanc-Mathieu R."/>
            <person name="Verhelst B."/>
            <person name="Derelle E."/>
            <person name="Rombauts S."/>
            <person name="Bouget F.Y."/>
            <person name="Carre I."/>
            <person name="Chateau A."/>
            <person name="Eyre-Walker A."/>
            <person name="Grimsley N."/>
            <person name="Moreau H."/>
            <person name="Piegu B."/>
            <person name="Rivals E."/>
            <person name="Schackwitz W."/>
            <person name="Van de Peer Y."/>
            <person name="Piganeau G."/>
        </authorList>
    </citation>
    <scope>NUCLEOTIDE SEQUENCE [LARGE SCALE GENOMIC DNA]</scope>
    <source>
        <strain evidence="3">OTTH 0595 / CCAP 157/2 / RCC745</strain>
    </source>
</reference>
<dbReference type="GeneID" id="9834912"/>
<organism evidence="2 3">
    <name type="scientific">Ostreococcus tauri</name>
    <name type="common">Marine green alga</name>
    <dbReference type="NCBI Taxonomy" id="70448"/>
    <lineage>
        <taxon>Eukaryota</taxon>
        <taxon>Viridiplantae</taxon>
        <taxon>Chlorophyta</taxon>
        <taxon>Mamiellophyceae</taxon>
        <taxon>Mamiellales</taxon>
        <taxon>Bathycoccaceae</taxon>
        <taxon>Ostreococcus</taxon>
    </lineage>
</organism>
<evidence type="ECO:0000313" key="2">
    <source>
        <dbReference type="EMBL" id="CEF96907.1"/>
    </source>
</evidence>
<feature type="compositionally biased region" description="Acidic residues" evidence="1">
    <location>
        <begin position="779"/>
        <end position="802"/>
    </location>
</feature>
<keyword evidence="3" id="KW-1185">Reference proteome</keyword>